<dbReference type="InParanoid" id="A0A251TVE3"/>
<feature type="compositionally biased region" description="Basic and acidic residues" evidence="1">
    <location>
        <begin position="49"/>
        <end position="58"/>
    </location>
</feature>
<protein>
    <submittedName>
        <fullName evidence="3">Uncharacterized protein</fullName>
    </submittedName>
</protein>
<dbReference type="Proteomes" id="UP000215914">
    <property type="component" value="Chromosome 9"/>
</dbReference>
<reference evidence="2 4" key="1">
    <citation type="journal article" date="2017" name="Nature">
        <title>The sunflower genome provides insights into oil metabolism, flowering and Asterid evolution.</title>
        <authorList>
            <person name="Badouin H."/>
            <person name="Gouzy J."/>
            <person name="Grassa C.J."/>
            <person name="Murat F."/>
            <person name="Staton S.E."/>
            <person name="Cottret L."/>
            <person name="Lelandais-Briere C."/>
            <person name="Owens G.L."/>
            <person name="Carrere S."/>
            <person name="Mayjonade B."/>
            <person name="Legrand L."/>
            <person name="Gill N."/>
            <person name="Kane N.C."/>
            <person name="Bowers J.E."/>
            <person name="Hubner S."/>
            <person name="Bellec A."/>
            <person name="Berard A."/>
            <person name="Berges H."/>
            <person name="Blanchet N."/>
            <person name="Boniface M.C."/>
            <person name="Brunel D."/>
            <person name="Catrice O."/>
            <person name="Chaidir N."/>
            <person name="Claudel C."/>
            <person name="Donnadieu C."/>
            <person name="Faraut T."/>
            <person name="Fievet G."/>
            <person name="Helmstetter N."/>
            <person name="King M."/>
            <person name="Knapp S.J."/>
            <person name="Lai Z."/>
            <person name="Le Paslier M.C."/>
            <person name="Lippi Y."/>
            <person name="Lorenzon L."/>
            <person name="Mandel J.R."/>
            <person name="Marage G."/>
            <person name="Marchand G."/>
            <person name="Marquand E."/>
            <person name="Bret-Mestries E."/>
            <person name="Morien E."/>
            <person name="Nambeesan S."/>
            <person name="Nguyen T."/>
            <person name="Pegot-Espagnet P."/>
            <person name="Pouilly N."/>
            <person name="Raftis F."/>
            <person name="Sallet E."/>
            <person name="Schiex T."/>
            <person name="Thomas J."/>
            <person name="Vandecasteele C."/>
            <person name="Vares D."/>
            <person name="Vear F."/>
            <person name="Vautrin S."/>
            <person name="Crespi M."/>
            <person name="Mangin B."/>
            <person name="Burke J.M."/>
            <person name="Salse J."/>
            <person name="Munos S."/>
            <person name="Vincourt P."/>
            <person name="Rieseberg L.H."/>
            <person name="Langlade N.B."/>
        </authorList>
    </citation>
    <scope>NUCLEOTIDE SEQUENCE [LARGE SCALE GENOMIC DNA]</scope>
    <source>
        <strain evidence="4">cv. SF193</strain>
        <tissue evidence="2">Leaves</tissue>
    </source>
</reference>
<evidence type="ECO:0000313" key="4">
    <source>
        <dbReference type="Proteomes" id="UP000215914"/>
    </source>
</evidence>
<evidence type="ECO:0000256" key="1">
    <source>
        <dbReference type="SAM" id="MobiDB-lite"/>
    </source>
</evidence>
<feature type="region of interest" description="Disordered" evidence="1">
    <location>
        <begin position="49"/>
        <end position="72"/>
    </location>
</feature>
<proteinExistence type="predicted"/>
<dbReference type="EMBL" id="CM007898">
    <property type="protein sequence ID" value="OTG13941.1"/>
    <property type="molecule type" value="Genomic_DNA"/>
</dbReference>
<reference evidence="2" key="3">
    <citation type="submission" date="2020-06" db="EMBL/GenBank/DDBJ databases">
        <title>Helianthus annuus Genome sequencing and assembly Release 2.</title>
        <authorList>
            <person name="Gouzy J."/>
            <person name="Langlade N."/>
            <person name="Munos S."/>
        </authorList>
    </citation>
    <scope>NUCLEOTIDE SEQUENCE</scope>
    <source>
        <tissue evidence="2">Leaves</tissue>
    </source>
</reference>
<organism evidence="3 4">
    <name type="scientific">Helianthus annuus</name>
    <name type="common">Common sunflower</name>
    <dbReference type="NCBI Taxonomy" id="4232"/>
    <lineage>
        <taxon>Eukaryota</taxon>
        <taxon>Viridiplantae</taxon>
        <taxon>Streptophyta</taxon>
        <taxon>Embryophyta</taxon>
        <taxon>Tracheophyta</taxon>
        <taxon>Spermatophyta</taxon>
        <taxon>Magnoliopsida</taxon>
        <taxon>eudicotyledons</taxon>
        <taxon>Gunneridae</taxon>
        <taxon>Pentapetalae</taxon>
        <taxon>asterids</taxon>
        <taxon>campanulids</taxon>
        <taxon>Asterales</taxon>
        <taxon>Asteraceae</taxon>
        <taxon>Asteroideae</taxon>
        <taxon>Heliantheae alliance</taxon>
        <taxon>Heliantheae</taxon>
        <taxon>Helianthus</taxon>
    </lineage>
</organism>
<keyword evidence="4" id="KW-1185">Reference proteome</keyword>
<evidence type="ECO:0000313" key="2">
    <source>
        <dbReference type="EMBL" id="KAF5789383.1"/>
    </source>
</evidence>
<sequence>MRRRRCYGDGDDDDDRLMTVTTKMVAPPQAAAVVVTVCFPATANDNLRLRQTSERPRGDLSTGVVADERQRW</sequence>
<dbReference type="Gramene" id="mRNA:HanXRQr2_Chr09g0370571">
    <property type="protein sequence ID" value="mRNA:HanXRQr2_Chr09g0370571"/>
    <property type="gene ID" value="HanXRQr2_Chr09g0370571"/>
</dbReference>
<dbReference type="EMBL" id="MNCJ02000324">
    <property type="protein sequence ID" value="KAF5789383.1"/>
    <property type="molecule type" value="Genomic_DNA"/>
</dbReference>
<gene>
    <name evidence="3" type="ORF">HannXRQ_Chr09g0243881</name>
    <name evidence="2" type="ORF">HanXRQr2_Chr09g0370571</name>
</gene>
<accession>A0A251TVE3</accession>
<name>A0A251TVE3_HELAN</name>
<dbReference type="AlphaFoldDB" id="A0A251TVE3"/>
<reference evidence="3" key="2">
    <citation type="submission" date="2017-02" db="EMBL/GenBank/DDBJ databases">
        <title>Sunflower complete genome.</title>
        <authorList>
            <person name="Langlade N."/>
            <person name="Munos S."/>
        </authorList>
    </citation>
    <scope>NUCLEOTIDE SEQUENCE [LARGE SCALE GENOMIC DNA]</scope>
    <source>
        <tissue evidence="3">Leaves</tissue>
    </source>
</reference>
<evidence type="ECO:0000313" key="3">
    <source>
        <dbReference type="EMBL" id="OTG13941.1"/>
    </source>
</evidence>